<evidence type="ECO:0000256" key="4">
    <source>
        <dbReference type="SAM" id="SignalP"/>
    </source>
</evidence>
<keyword evidence="3" id="KW-1133">Transmembrane helix</keyword>
<feature type="chain" id="PRO_5045862679" evidence="4">
    <location>
        <begin position="18"/>
        <end position="1739"/>
    </location>
</feature>
<evidence type="ECO:0000259" key="5">
    <source>
        <dbReference type="PROSITE" id="PS50022"/>
    </source>
</evidence>
<dbReference type="SUPFAM" id="SSF49785">
    <property type="entry name" value="Galactose-binding domain-like"/>
    <property type="match status" value="1"/>
</dbReference>
<gene>
    <name evidence="8" type="primary">LOC101236159</name>
</gene>
<dbReference type="Pfam" id="PF00754">
    <property type="entry name" value="F5_F8_type_C"/>
    <property type="match status" value="1"/>
</dbReference>
<dbReference type="RefSeq" id="XP_065649883.1">
    <property type="nucleotide sequence ID" value="XM_065793811.1"/>
</dbReference>
<dbReference type="Pfam" id="PF00053">
    <property type="entry name" value="EGF_laminin"/>
    <property type="match status" value="5"/>
</dbReference>
<dbReference type="CDD" id="cd00055">
    <property type="entry name" value="EGF_Lam"/>
    <property type="match status" value="6"/>
</dbReference>
<dbReference type="Pfam" id="PF00008">
    <property type="entry name" value="EGF"/>
    <property type="match status" value="1"/>
</dbReference>
<feature type="domain" description="EGF-like" evidence="6">
    <location>
        <begin position="1092"/>
        <end position="1127"/>
    </location>
</feature>
<organism evidence="7 8">
    <name type="scientific">Hydra vulgaris</name>
    <name type="common">Hydra</name>
    <name type="synonym">Hydra attenuata</name>
    <dbReference type="NCBI Taxonomy" id="6087"/>
    <lineage>
        <taxon>Eukaryota</taxon>
        <taxon>Metazoa</taxon>
        <taxon>Cnidaria</taxon>
        <taxon>Hydrozoa</taxon>
        <taxon>Hydroidolina</taxon>
        <taxon>Anthoathecata</taxon>
        <taxon>Aplanulata</taxon>
        <taxon>Hydridae</taxon>
        <taxon>Hydra</taxon>
    </lineage>
</organism>
<evidence type="ECO:0000256" key="3">
    <source>
        <dbReference type="SAM" id="Phobius"/>
    </source>
</evidence>
<dbReference type="PROSITE" id="PS50022">
    <property type="entry name" value="FA58C_3"/>
    <property type="match status" value="1"/>
</dbReference>
<evidence type="ECO:0000313" key="7">
    <source>
        <dbReference type="Proteomes" id="UP001652625"/>
    </source>
</evidence>
<dbReference type="Gene3D" id="2.10.25.10">
    <property type="entry name" value="Laminin"/>
    <property type="match status" value="1"/>
</dbReference>
<evidence type="ECO:0000256" key="1">
    <source>
        <dbReference type="ARBA" id="ARBA00022536"/>
    </source>
</evidence>
<keyword evidence="1 2" id="KW-0245">EGF-like domain</keyword>
<keyword evidence="2" id="KW-1015">Disulfide bond</keyword>
<reference evidence="8" key="1">
    <citation type="submission" date="2025-08" db="UniProtKB">
        <authorList>
            <consortium name="RefSeq"/>
        </authorList>
    </citation>
    <scope>IDENTIFICATION</scope>
</reference>
<feature type="domain" description="F5/8 type C" evidence="5">
    <location>
        <begin position="751"/>
        <end position="907"/>
    </location>
</feature>
<dbReference type="Gene3D" id="2.60.120.260">
    <property type="entry name" value="Galactose-binding domain-like"/>
    <property type="match status" value="1"/>
</dbReference>
<dbReference type="InterPro" id="IPR042635">
    <property type="entry name" value="MEGF10/SREC1/2-like"/>
</dbReference>
<dbReference type="InterPro" id="IPR002049">
    <property type="entry name" value="LE_dom"/>
</dbReference>
<dbReference type="GeneID" id="101236159"/>
<feature type="domain" description="EGF-like" evidence="6">
    <location>
        <begin position="1356"/>
        <end position="1391"/>
    </location>
</feature>
<dbReference type="Proteomes" id="UP001652625">
    <property type="component" value="Chromosome 03"/>
</dbReference>
<feature type="disulfide bond" evidence="2">
    <location>
        <begin position="988"/>
        <end position="997"/>
    </location>
</feature>
<dbReference type="SUPFAM" id="SSF57196">
    <property type="entry name" value="EGF/Laminin"/>
    <property type="match status" value="1"/>
</dbReference>
<accession>A0ABM4BLE4</accession>
<evidence type="ECO:0000256" key="2">
    <source>
        <dbReference type="PROSITE-ProRule" id="PRU00076"/>
    </source>
</evidence>
<dbReference type="InterPro" id="IPR000742">
    <property type="entry name" value="EGF"/>
</dbReference>
<dbReference type="SMART" id="SM00209">
    <property type="entry name" value="TSP1"/>
    <property type="match status" value="1"/>
</dbReference>
<comment type="caution">
    <text evidence="2">Lacks conserved residue(s) required for the propagation of feature annotation.</text>
</comment>
<name>A0ABM4BLE4_HYDVU</name>
<dbReference type="PANTHER" id="PTHR24043">
    <property type="entry name" value="SCAVENGER RECEPTOR CLASS F"/>
    <property type="match status" value="1"/>
</dbReference>
<evidence type="ECO:0000259" key="6">
    <source>
        <dbReference type="PROSITE" id="PS50026"/>
    </source>
</evidence>
<keyword evidence="7" id="KW-1185">Reference proteome</keyword>
<feature type="domain" description="EGF-like" evidence="6">
    <location>
        <begin position="962"/>
        <end position="998"/>
    </location>
</feature>
<feature type="disulfide bond" evidence="2">
    <location>
        <begin position="1117"/>
        <end position="1126"/>
    </location>
</feature>
<keyword evidence="3" id="KW-0812">Transmembrane</keyword>
<dbReference type="PROSITE" id="PS00022">
    <property type="entry name" value="EGF_1"/>
    <property type="match status" value="5"/>
</dbReference>
<feature type="signal peptide" evidence="4">
    <location>
        <begin position="1"/>
        <end position="17"/>
    </location>
</feature>
<keyword evidence="4" id="KW-0732">Signal</keyword>
<dbReference type="PANTHER" id="PTHR24043:SF8">
    <property type="entry name" value="EGF-LIKE DOMAIN-CONTAINING PROTEIN"/>
    <property type="match status" value="1"/>
</dbReference>
<protein>
    <submittedName>
        <fullName evidence="8">Uncharacterized protein LOC101236159 isoform X3</fullName>
    </submittedName>
</protein>
<dbReference type="InterPro" id="IPR000421">
    <property type="entry name" value="FA58C"/>
</dbReference>
<dbReference type="PRINTS" id="PR00011">
    <property type="entry name" value="EGFLAMININ"/>
</dbReference>
<dbReference type="SMART" id="SM00181">
    <property type="entry name" value="EGF"/>
    <property type="match status" value="11"/>
</dbReference>
<sequence>MYSRVVIFLILLKKLSAIFTGFHLGDYPAADFSKTVKLSSQSNSFVEVKHFFGKIPFHVQVYAIANDGNNKGFKFDGTGVCQSDVKDNNAYGGVIFAYDNTTVRVWVPTRTSSSKVGSVIFVGGSWGGNRFYQDSVDAEVTIEAWKDGPAPSFEVITEVDAGLEKNTNIIDHDLNQLPEIISVRVFSGVNPENSYIFHATGVTQTSSNREYGGVVFAYNEKKVVLWPPNKSKTGCTLLNKRWGNGKYYTEMYSKTCTVHIRLWVNSFPPPIFQTTWKSIDVRSLSTQFLEIKHNLKMYPSYVKLQYRSVNKPYSLVFEGVGSVQSTVSNLRHGGLVFAYDKVSVRIWLPSSNNSHQSKQLLFAIFVGDGWGNSDENITEILAEFRIQIFLNRCLESEKVVDSQGSCRDVNEIVINQDMSTWSKCSNPCGKGFKQRNVTGCRGQSLQTMLDCKFENDFCNFLTTSWKRSRGQNKMSNENKHLKIPLQGLKKDGFFVYSTEGVLTSPELKDATGCILLFKYSTGKYFGSIQIDILNTFDVWKTDVWSMNDAESFNPNVWLTGYLNIGYISHDIKRFRFVHEKQKNTINDPVSVTDIVLKCRKPDEFKMTAEACKEKEETLPSCFIDVLNPFLKGSAWSVSIPFNDIKKDLGPYVTSNGMYNDLIAIYKVQVIKAGLYNLWIETFAMSNSTNSVIVKINEDVTVADTPFNKRTGMWLPINKVFHLQAGSYMIMLLQKEKYFSFKNMMLNPKDIVVWSELGMQSRHIPDSNIHSTSSADSYLAYSRLNGRASWMTIDTSIELIYLEIQLPDIALINKIATQGGTWLDTARPNFYCYIKRYKIKYSLDGHNFAFYRNLTTKETVVVEGNNNLSNLVVEHIFDFVLVAKSIRVYPSNTTRDQFICLRTELYGYYKTNGTCPIIISKPRQEVCQGSGECENINSRCQIDPSNNQSVCLCNEGFHGNSCQFVGCSSNPCLNGGVCNENGKSIICICLPGFHGIYCQAVCPKGKYGVNCGSSCNCPENEYCNPVNGSCLCEPGFHGNDCNEKCLKNSFGQNCLYSCNCSESMLCDHINGECFCKEGWMGNQCSLSCENGYFGRNCSQKCNCKNGGTCNTINGVCTCTSGYYGPYCEHTCPSNRWGENCSEYCLQIKNSICDHITGQYTCFPGLTGLFCDTECAEGKFGNNCMQLCDCDKNTEKCDKRTGECICKLGYKGERCEESCENYLPMTWGYQCGNLCNCKNAVSCDVVNGKCICMDGFSGTNCDEQCNEGYYGKNCSLRCICEKKNTEVCETVGGYCKCHPGYTGVSCNETCKEGYWGKNCYESCHCYNNAKCDHEDGFCYCAPGYHGRYCEIPCSKGMYGEDCRQKCQCKNNGDCNKVDGHCSCPPGFAGKFCESKCIQGKFGKNCSSNCRCVASNTQECDSVDGFCYCKNGFIGIECEKDCDNGFLGNKCNDVCPICYYNNSTACDRRYSNCSCPNLFTSKDCLEYCDWSHFGYMCKQQCNCKINEICNNVNGQCYKSDLYLVTIKFRAPSQLFLEISLQREIQRNFEKLMYYCFERLEKLLLNSSTLNSSSINISLISTCSSVGGINAFSAVLNFEYYVGEASFKKQEELWYTKTVYLASFILSAFTVLLFFFGIIILYRRKIQSSPFEKVRRESNDIELKSCLVNGKGHAYSFENPYYDVIAAMGLDDEIEEDYYNPLYMLDIPLDSDNELDDMYYVGHKNERSPFLYDKDSGISNAVL</sequence>
<dbReference type="InterPro" id="IPR000884">
    <property type="entry name" value="TSP1_rpt"/>
</dbReference>
<proteinExistence type="predicted"/>
<dbReference type="PROSITE" id="PS50026">
    <property type="entry name" value="EGF_3"/>
    <property type="match status" value="3"/>
</dbReference>
<dbReference type="InterPro" id="IPR008979">
    <property type="entry name" value="Galactose-bd-like_sf"/>
</dbReference>
<feature type="disulfide bond" evidence="2">
    <location>
        <begin position="1381"/>
        <end position="1390"/>
    </location>
</feature>
<dbReference type="Gene3D" id="2.170.300.10">
    <property type="entry name" value="Tie2 ligand-binding domain superfamily"/>
    <property type="match status" value="3"/>
</dbReference>
<feature type="transmembrane region" description="Helical" evidence="3">
    <location>
        <begin position="1615"/>
        <end position="1638"/>
    </location>
</feature>
<dbReference type="CDD" id="cd00054">
    <property type="entry name" value="EGF_CA"/>
    <property type="match status" value="2"/>
</dbReference>
<keyword evidence="3" id="KW-0472">Membrane</keyword>
<evidence type="ECO:0000313" key="8">
    <source>
        <dbReference type="RefSeq" id="XP_065649883.1"/>
    </source>
</evidence>
<dbReference type="SMART" id="SM00180">
    <property type="entry name" value="EGF_Lam"/>
    <property type="match status" value="10"/>
</dbReference>